<name>A0A2U3EJC3_PURLI</name>
<reference evidence="2 3" key="1">
    <citation type="journal article" date="2016" name="Front. Microbiol.">
        <title>Genome and transcriptome sequences reveal the specific parasitism of the nematophagous Purpureocillium lilacinum 36-1.</title>
        <authorList>
            <person name="Xie J."/>
            <person name="Li S."/>
            <person name="Mo C."/>
            <person name="Xiao X."/>
            <person name="Peng D."/>
            <person name="Wang G."/>
            <person name="Xiao Y."/>
        </authorList>
    </citation>
    <scope>NUCLEOTIDE SEQUENCE [LARGE SCALE GENOMIC DNA]</scope>
    <source>
        <strain evidence="2 3">36-1</strain>
    </source>
</reference>
<evidence type="ECO:0000313" key="2">
    <source>
        <dbReference type="EMBL" id="PWI74625.1"/>
    </source>
</evidence>
<feature type="compositionally biased region" description="Basic and acidic residues" evidence="1">
    <location>
        <begin position="266"/>
        <end position="291"/>
    </location>
</feature>
<gene>
    <name evidence="2" type="ORF">PCL_07939</name>
</gene>
<organism evidence="2 3">
    <name type="scientific">Purpureocillium lilacinum</name>
    <name type="common">Paecilomyces lilacinus</name>
    <dbReference type="NCBI Taxonomy" id="33203"/>
    <lineage>
        <taxon>Eukaryota</taxon>
        <taxon>Fungi</taxon>
        <taxon>Dikarya</taxon>
        <taxon>Ascomycota</taxon>
        <taxon>Pezizomycotina</taxon>
        <taxon>Sordariomycetes</taxon>
        <taxon>Hypocreomycetidae</taxon>
        <taxon>Hypocreales</taxon>
        <taxon>Ophiocordycipitaceae</taxon>
        <taxon>Purpureocillium</taxon>
    </lineage>
</organism>
<evidence type="ECO:0000313" key="3">
    <source>
        <dbReference type="Proteomes" id="UP000245956"/>
    </source>
</evidence>
<feature type="region of interest" description="Disordered" evidence="1">
    <location>
        <begin position="1"/>
        <end position="582"/>
    </location>
</feature>
<feature type="compositionally biased region" description="Acidic residues" evidence="1">
    <location>
        <begin position="536"/>
        <end position="545"/>
    </location>
</feature>
<comment type="caution">
    <text evidence="2">The sequence shown here is derived from an EMBL/GenBank/DDBJ whole genome shotgun (WGS) entry which is preliminary data.</text>
</comment>
<feature type="compositionally biased region" description="Acidic residues" evidence="1">
    <location>
        <begin position="116"/>
        <end position="130"/>
    </location>
</feature>
<feature type="compositionally biased region" description="Polar residues" evidence="1">
    <location>
        <begin position="370"/>
        <end position="382"/>
    </location>
</feature>
<sequence>MPRPKRARNAPPSHATKAQQEPLSDTDHLEEERGRARGRRRTTRSTGSRLSLGEEDAIREANRARDAALDKLANEDATTTASGGQTVGDDTRSSVEIGRRAMATPAMRRDTTGLDLADDDVFGDLDESFADGEIPRGGRSADSTSLSFSSFKPRSRQSSIIGRNDPPIRPSSRGPNTPGVGSSFNIGVFRRRAREPSILGTSRRPRSETGGTTNNSEVESEGEFEPPEAESTPLNLRRRTRNSSRGGRSSQSAEPAPAAGSRKRKSVESHEEGARPEKTSRVESEEPRPQLEDEGSDSELSAIASSPSPPPPGFFQRPVTPVNMDDITAPPASSDSEEDAQVWPDIHTLAKKRRRPSVTTPMRTADDALSTVSSPPSLTHSPNFAERATTRHRGRAAKRHHQESPKVTTADLTNLLPKRRYKRVRDDPFGLGSDEEFDTADLAQDDDELSYLDARAARKRKANRSRSRAGSARPASRAGSRAASRAGSRVRGGNASSVLKPKQTPASAERRSARIINSSSRKTYQHRRSSDKENESGSEDEEQDGEGLSQFVPLPDDTFETGDTGGAEAAPGRRDFATTEELKQAAKKFKEVDKWELEYEEVAEPPSPQNAR</sequence>
<feature type="compositionally biased region" description="Basic residues" evidence="1">
    <location>
        <begin position="457"/>
        <end position="467"/>
    </location>
</feature>
<feature type="compositionally biased region" description="Low complexity" evidence="1">
    <location>
        <begin position="468"/>
        <end position="498"/>
    </location>
</feature>
<dbReference type="AlphaFoldDB" id="A0A2U3EJC3"/>
<feature type="compositionally biased region" description="Basic and acidic residues" evidence="1">
    <location>
        <begin position="25"/>
        <end position="35"/>
    </location>
</feature>
<feature type="compositionally biased region" description="Low complexity" evidence="1">
    <location>
        <begin position="140"/>
        <end position="152"/>
    </location>
</feature>
<feature type="compositionally biased region" description="Acidic residues" evidence="1">
    <location>
        <begin position="218"/>
        <end position="228"/>
    </location>
</feature>
<feature type="compositionally biased region" description="Polar residues" evidence="1">
    <location>
        <begin position="173"/>
        <end position="185"/>
    </location>
</feature>
<feature type="compositionally biased region" description="Low complexity" evidence="1">
    <location>
        <begin position="243"/>
        <end position="252"/>
    </location>
</feature>
<feature type="compositionally biased region" description="Basic and acidic residues" evidence="1">
    <location>
        <begin position="571"/>
        <end position="582"/>
    </location>
</feature>
<protein>
    <recommendedName>
        <fullName evidence="4">ATP-dependent RNA helicase Mrh4</fullName>
    </recommendedName>
</protein>
<proteinExistence type="predicted"/>
<evidence type="ECO:0008006" key="4">
    <source>
        <dbReference type="Google" id="ProtNLM"/>
    </source>
</evidence>
<feature type="compositionally biased region" description="Basic and acidic residues" evidence="1">
    <location>
        <begin position="56"/>
        <end position="74"/>
    </location>
</feature>
<feature type="compositionally biased region" description="Basic residues" evidence="1">
    <location>
        <begin position="390"/>
        <end position="401"/>
    </location>
</feature>
<evidence type="ECO:0000256" key="1">
    <source>
        <dbReference type="SAM" id="MobiDB-lite"/>
    </source>
</evidence>
<feature type="compositionally biased region" description="Acidic residues" evidence="1">
    <location>
        <begin position="433"/>
        <end position="450"/>
    </location>
</feature>
<accession>A0A2U3EJC3</accession>
<dbReference type="EMBL" id="LCWV01000003">
    <property type="protein sequence ID" value="PWI74625.1"/>
    <property type="molecule type" value="Genomic_DNA"/>
</dbReference>
<feature type="compositionally biased region" description="Basic and acidic residues" evidence="1">
    <location>
        <begin position="89"/>
        <end position="99"/>
    </location>
</feature>
<dbReference type="Proteomes" id="UP000245956">
    <property type="component" value="Unassembled WGS sequence"/>
</dbReference>